<name>A0A919N5X6_9ACTN</name>
<organism evidence="1 2">
    <name type="scientific">Actinoplanes siamensis</name>
    <dbReference type="NCBI Taxonomy" id="1223317"/>
    <lineage>
        <taxon>Bacteria</taxon>
        <taxon>Bacillati</taxon>
        <taxon>Actinomycetota</taxon>
        <taxon>Actinomycetes</taxon>
        <taxon>Micromonosporales</taxon>
        <taxon>Micromonosporaceae</taxon>
        <taxon>Actinoplanes</taxon>
    </lineage>
</organism>
<dbReference type="RefSeq" id="WP_203679172.1">
    <property type="nucleotide sequence ID" value="NZ_BOMW01000022.1"/>
</dbReference>
<evidence type="ECO:0000313" key="1">
    <source>
        <dbReference type="EMBL" id="GIF04919.1"/>
    </source>
</evidence>
<evidence type="ECO:0000313" key="2">
    <source>
        <dbReference type="Proteomes" id="UP000629619"/>
    </source>
</evidence>
<gene>
    <name evidence="1" type="ORF">Asi03nite_24570</name>
</gene>
<dbReference type="Proteomes" id="UP000629619">
    <property type="component" value="Unassembled WGS sequence"/>
</dbReference>
<reference evidence="1" key="1">
    <citation type="submission" date="2021-01" db="EMBL/GenBank/DDBJ databases">
        <title>Whole genome shotgun sequence of Actinoplanes siamensis NBRC 109076.</title>
        <authorList>
            <person name="Komaki H."/>
            <person name="Tamura T."/>
        </authorList>
    </citation>
    <scope>NUCLEOTIDE SEQUENCE</scope>
    <source>
        <strain evidence="1">NBRC 109076</strain>
    </source>
</reference>
<dbReference type="AlphaFoldDB" id="A0A919N5X6"/>
<sequence length="454" mass="48908">MTNSDVTSARTDVPAASQMMCADSLGRTLLAMAVPPAQRRAGQLQRIPVLGRRGELPEDQRRVLLAAEAVDEAVPLSGIDHVDTEAVASWIVRHFTAGRYPAVVLGSAHGAAVHLAAACDAAWLPTAFTLTAPWPGGDAADWAAAMDWGAALAERILARNPDVTVRQVHDPVARGPLCAATVSLQIRWRALPAAYRDFLTSRAGSIVLVRDLRTWPVRDGPLRYGFQIGSPAGGWTPDDYHTRNPVLQRLLRGIGAGGDWRTPCETAPRQYADTGGEPALDRELRQLTDDFHRVLYTEPQALSAGVADLHRDWSHGRHAVITTGRMIDPWRVVEGRAVPYWCESSSRSVTDAAQLWLAGSRPFDTITVLPEPPGVFQDDTAGLTHWRAVANFARGHGHVDSLIARRYPLLPSAPGHASQRFDGGVPGPQPGPLPAAAAMRRLACGPPGTELLVV</sequence>
<accession>A0A919N5X6</accession>
<protein>
    <submittedName>
        <fullName evidence="1">Uncharacterized protein</fullName>
    </submittedName>
</protein>
<proteinExistence type="predicted"/>
<keyword evidence="2" id="KW-1185">Reference proteome</keyword>
<dbReference type="EMBL" id="BOMW01000022">
    <property type="protein sequence ID" value="GIF04919.1"/>
    <property type="molecule type" value="Genomic_DNA"/>
</dbReference>
<comment type="caution">
    <text evidence="1">The sequence shown here is derived from an EMBL/GenBank/DDBJ whole genome shotgun (WGS) entry which is preliminary data.</text>
</comment>